<dbReference type="Proteomes" id="UP001500034">
    <property type="component" value="Unassembled WGS sequence"/>
</dbReference>
<feature type="transmembrane region" description="Helical" evidence="9">
    <location>
        <begin position="120"/>
        <end position="142"/>
    </location>
</feature>
<evidence type="ECO:0000256" key="3">
    <source>
        <dbReference type="ARBA" id="ARBA00022448"/>
    </source>
</evidence>
<dbReference type="PANTHER" id="PTHR43271:SF2">
    <property type="entry name" value="BLL2771 PROTEIN"/>
    <property type="match status" value="1"/>
</dbReference>
<feature type="transmembrane region" description="Helical" evidence="9">
    <location>
        <begin position="154"/>
        <end position="173"/>
    </location>
</feature>
<comment type="subcellular location">
    <subcellularLocation>
        <location evidence="1">Cell membrane</location>
        <topology evidence="1">Multi-pass membrane protein</topology>
    </subcellularLocation>
</comment>
<feature type="transmembrane region" description="Helical" evidence="9">
    <location>
        <begin position="352"/>
        <end position="372"/>
    </location>
</feature>
<reference evidence="12" key="1">
    <citation type="journal article" date="2019" name="Int. J. Syst. Evol. Microbiol.">
        <title>The Global Catalogue of Microorganisms (GCM) 10K type strain sequencing project: providing services to taxonomists for standard genome sequencing and annotation.</title>
        <authorList>
            <consortium name="The Broad Institute Genomics Platform"/>
            <consortium name="The Broad Institute Genome Sequencing Center for Infectious Disease"/>
            <person name="Wu L."/>
            <person name="Ma J."/>
        </authorList>
    </citation>
    <scope>NUCLEOTIDE SEQUENCE [LARGE SCALE GENOMIC DNA]</scope>
    <source>
        <strain evidence="12">JCM 17027</strain>
    </source>
</reference>
<feature type="transmembrane region" description="Helical" evidence="9">
    <location>
        <begin position="64"/>
        <end position="83"/>
    </location>
</feature>
<keyword evidence="5 9" id="KW-0812">Transmembrane</keyword>
<comment type="caution">
    <text evidence="11">The sequence shown here is derived from an EMBL/GenBank/DDBJ whole genome shotgun (WGS) entry which is preliminary data.</text>
</comment>
<gene>
    <name evidence="11" type="ORF">GCM10022384_41170</name>
</gene>
<feature type="transmembrane region" description="Helical" evidence="9">
    <location>
        <begin position="231"/>
        <end position="254"/>
    </location>
</feature>
<feature type="transmembrane region" description="Helical" evidence="9">
    <location>
        <begin position="297"/>
        <end position="314"/>
    </location>
</feature>
<dbReference type="InterPro" id="IPR020846">
    <property type="entry name" value="MFS_dom"/>
</dbReference>
<evidence type="ECO:0000256" key="4">
    <source>
        <dbReference type="ARBA" id="ARBA00022475"/>
    </source>
</evidence>
<organism evidence="11 12">
    <name type="scientific">Streptomyces marokkonensis</name>
    <dbReference type="NCBI Taxonomy" id="324855"/>
    <lineage>
        <taxon>Bacteria</taxon>
        <taxon>Bacillati</taxon>
        <taxon>Actinomycetota</taxon>
        <taxon>Actinomycetes</taxon>
        <taxon>Kitasatosporales</taxon>
        <taxon>Streptomycetaceae</taxon>
        <taxon>Streptomyces</taxon>
    </lineage>
</organism>
<evidence type="ECO:0000256" key="1">
    <source>
        <dbReference type="ARBA" id="ARBA00004651"/>
    </source>
</evidence>
<feature type="transmembrane region" description="Helical" evidence="9">
    <location>
        <begin position="95"/>
        <end position="114"/>
    </location>
</feature>
<feature type="transmembrane region" description="Helical" evidence="9">
    <location>
        <begin position="384"/>
        <end position="403"/>
    </location>
</feature>
<evidence type="ECO:0000256" key="7">
    <source>
        <dbReference type="ARBA" id="ARBA00023136"/>
    </source>
</evidence>
<keyword evidence="6 9" id="KW-1133">Transmembrane helix</keyword>
<proteinExistence type="inferred from homology"/>
<keyword evidence="4" id="KW-1003">Cell membrane</keyword>
<feature type="domain" description="Major facilitator superfamily (MFS) profile" evidence="10">
    <location>
        <begin position="29"/>
        <end position="407"/>
    </location>
</feature>
<evidence type="ECO:0000256" key="5">
    <source>
        <dbReference type="ARBA" id="ARBA00022692"/>
    </source>
</evidence>
<evidence type="ECO:0000256" key="2">
    <source>
        <dbReference type="ARBA" id="ARBA00008335"/>
    </source>
</evidence>
<dbReference type="PANTHER" id="PTHR43271">
    <property type="entry name" value="BLL2771 PROTEIN"/>
    <property type="match status" value="1"/>
</dbReference>
<evidence type="ECO:0000256" key="6">
    <source>
        <dbReference type="ARBA" id="ARBA00022989"/>
    </source>
</evidence>
<dbReference type="Pfam" id="PF07690">
    <property type="entry name" value="MFS_1"/>
    <property type="match status" value="1"/>
</dbReference>
<name>A0ABP7QW95_9ACTN</name>
<dbReference type="PROSITE" id="PS50850">
    <property type="entry name" value="MFS"/>
    <property type="match status" value="1"/>
</dbReference>
<feature type="transmembrane region" description="Helical" evidence="9">
    <location>
        <begin position="179"/>
        <end position="199"/>
    </location>
</feature>
<keyword evidence="12" id="KW-1185">Reference proteome</keyword>
<evidence type="ECO:0000256" key="9">
    <source>
        <dbReference type="SAM" id="Phobius"/>
    </source>
</evidence>
<evidence type="ECO:0000259" key="10">
    <source>
        <dbReference type="PROSITE" id="PS50850"/>
    </source>
</evidence>
<dbReference type="InterPro" id="IPR011701">
    <property type="entry name" value="MFS"/>
</dbReference>
<protein>
    <submittedName>
        <fullName evidence="11">MFS transporter</fullName>
    </submittedName>
</protein>
<keyword evidence="3" id="KW-0813">Transport</keyword>
<dbReference type="EMBL" id="BAABCQ010000080">
    <property type="protein sequence ID" value="GAA3989027.1"/>
    <property type="molecule type" value="Genomic_DNA"/>
</dbReference>
<evidence type="ECO:0000313" key="11">
    <source>
        <dbReference type="EMBL" id="GAA3989027.1"/>
    </source>
</evidence>
<feature type="transmembrane region" description="Helical" evidence="9">
    <location>
        <begin position="31"/>
        <end position="52"/>
    </location>
</feature>
<feature type="region of interest" description="Disordered" evidence="8">
    <location>
        <begin position="1"/>
        <end position="23"/>
    </location>
</feature>
<keyword evidence="7 9" id="KW-0472">Membrane</keyword>
<dbReference type="SUPFAM" id="SSF103473">
    <property type="entry name" value="MFS general substrate transporter"/>
    <property type="match status" value="1"/>
</dbReference>
<dbReference type="Gene3D" id="1.20.1250.20">
    <property type="entry name" value="MFS general substrate transporter like domains"/>
    <property type="match status" value="1"/>
</dbReference>
<evidence type="ECO:0000256" key="8">
    <source>
        <dbReference type="SAM" id="MobiDB-lite"/>
    </source>
</evidence>
<sequence length="408" mass="41192">MPHPTSALDHTTGSGTPDRPPRWAPAARTTALLTTLGILMAGQMYTVLALLHPMATEFGTTPAQVTWTATAFGFAYAAGFLFAGPLCDRYGPRAVITVGLTAATASTAAVSAVSDLPTAVVLRSLQGLTAATFAPAALSYVVRHIAPRHRGTSLTCITSGMLAAAVVVQVGAQAVAAGIGWRAVFWISAVLMALNLFPVRRVLRPTPRGGTDGGLLQAFAAMPRLLRQPRLGALCLSTVALMTAFVSLYTAVAIAGPPAVTGNSTAILALRASALPALIAVPLLVPVLGRLPAPLRAALAFALASLTVATGSFLGGHTALLALALLLFVAAVAVAAPAVVETINANAPQARGAAVALYGCSMFIGASLGPQLAGALTGLGFDGILLVVAGVLLLGASLILPAMRHSTP</sequence>
<evidence type="ECO:0000313" key="12">
    <source>
        <dbReference type="Proteomes" id="UP001500034"/>
    </source>
</evidence>
<dbReference type="InterPro" id="IPR036259">
    <property type="entry name" value="MFS_trans_sf"/>
</dbReference>
<feature type="transmembrane region" description="Helical" evidence="9">
    <location>
        <begin position="266"/>
        <end position="285"/>
    </location>
</feature>
<feature type="transmembrane region" description="Helical" evidence="9">
    <location>
        <begin position="320"/>
        <end position="340"/>
    </location>
</feature>
<comment type="similarity">
    <text evidence="2">Belongs to the major facilitator superfamily.</text>
</comment>
<accession>A0ABP7QW95</accession>